<evidence type="ECO:0000256" key="1">
    <source>
        <dbReference type="SAM" id="MobiDB-lite"/>
    </source>
</evidence>
<feature type="domain" description="CoA-binding" evidence="2">
    <location>
        <begin position="1"/>
        <end position="97"/>
    </location>
</feature>
<dbReference type="Pfam" id="PF13607">
    <property type="entry name" value="Succ_CoA_lig"/>
    <property type="match status" value="1"/>
</dbReference>
<feature type="compositionally biased region" description="Basic and acidic residues" evidence="1">
    <location>
        <begin position="742"/>
        <end position="752"/>
    </location>
</feature>
<dbReference type="AlphaFoldDB" id="A0A7W0DGS5"/>
<keyword evidence="3" id="KW-0436">Ligase</keyword>
<protein>
    <submittedName>
        <fullName evidence="3">Acetate--CoA ligase family protein</fullName>
    </submittedName>
</protein>
<accession>A0A7W0DGS5</accession>
<evidence type="ECO:0000313" key="4">
    <source>
        <dbReference type="Proteomes" id="UP000545761"/>
    </source>
</evidence>
<dbReference type="InterPro" id="IPR013815">
    <property type="entry name" value="ATP_grasp_subdomain_1"/>
</dbReference>
<dbReference type="Proteomes" id="UP000545761">
    <property type="component" value="Unassembled WGS sequence"/>
</dbReference>
<dbReference type="Pfam" id="PF13380">
    <property type="entry name" value="CoA_binding_2"/>
    <property type="match status" value="1"/>
</dbReference>
<dbReference type="GO" id="GO:0005524">
    <property type="term" value="F:ATP binding"/>
    <property type="evidence" value="ECO:0007669"/>
    <property type="project" value="InterPro"/>
</dbReference>
<dbReference type="SMART" id="SM00881">
    <property type="entry name" value="CoA_binding"/>
    <property type="match status" value="1"/>
</dbReference>
<dbReference type="SUPFAM" id="SSF56059">
    <property type="entry name" value="Glutathione synthetase ATP-binding domain-like"/>
    <property type="match status" value="1"/>
</dbReference>
<dbReference type="InterPro" id="IPR016102">
    <property type="entry name" value="Succinyl-CoA_synth-like"/>
</dbReference>
<dbReference type="InterPro" id="IPR036291">
    <property type="entry name" value="NAD(P)-bd_dom_sf"/>
</dbReference>
<dbReference type="EMBL" id="JACEHE010000001">
    <property type="protein sequence ID" value="MBA2944550.1"/>
    <property type="molecule type" value="Genomic_DNA"/>
</dbReference>
<organism evidence="3 4">
    <name type="scientific">Streptomyces himalayensis subsp. himalayensis</name>
    <dbReference type="NCBI Taxonomy" id="2756131"/>
    <lineage>
        <taxon>Bacteria</taxon>
        <taxon>Bacillati</taxon>
        <taxon>Actinomycetota</taxon>
        <taxon>Actinomycetes</taxon>
        <taxon>Kitasatosporales</taxon>
        <taxon>Streptomycetaceae</taxon>
        <taxon>Streptomyces</taxon>
        <taxon>Streptomyces himalayensis</taxon>
    </lineage>
</organism>
<dbReference type="InterPro" id="IPR003781">
    <property type="entry name" value="CoA-bd"/>
</dbReference>
<feature type="region of interest" description="Disordered" evidence="1">
    <location>
        <begin position="728"/>
        <end position="752"/>
    </location>
</feature>
<gene>
    <name evidence="3" type="ORF">H1D24_01615</name>
</gene>
<comment type="caution">
    <text evidence="3">The sequence shown here is derived from an EMBL/GenBank/DDBJ whole genome shotgun (WGS) entry which is preliminary data.</text>
</comment>
<dbReference type="Gene3D" id="3.40.50.720">
    <property type="entry name" value="NAD(P)-binding Rossmann-like Domain"/>
    <property type="match status" value="1"/>
</dbReference>
<sequence>MFAPSGVVVIGASRQSGKLGAAMARSLAAFPGSRALVNARRPEPAEGVYASVTEAAAHTDGRLDLAILCVPAAGCADALAEAAAAGCRAALVCAGGFGEAGPEGEQYADALRQVADRTGIRLLGPNTSGFFAPQRGLTASFVPAAAHLPAGDIAVVAASGGVNHALAFDLADAGNGISLGVGIGAGLDVTAADVLEHLIADAGTAAVALHLETVPDGPRLVAAVRRLVAAKPVVALVVGRSDVGDFARSHTGALATSWRTARAALRQAGAVVVDDERELVDAITALSRVRLPAHADPGLGIVTAQAGPGLLLADRSAADGIRMPELTEATQDALGGLLPPLTYQRNPVDTGRPGETFARVLGVTAADPAVDLLAVYALTEPDSVDVASAAQDAGLGADSPAVVVVGGPHEDVAEQRARLHKAGIPALTGPTSAANAVRALVTDARQRARVAVARVATDPGTTGVPGSPLDEDGAKTFLGTLGIRTPERVACDTREEAHRAFERLAVGGQSVAVKVLDAAILHKTEIGGVRLGIRTPAELDAALDAIDAIDGTGSTAPGGRRYLVEAMAPTGVDLVLGARHDPVFGPVVLAGLGGTAAEALADVAIRLAPLSPAEAAAMPDELAARALLDGWRGGPVLDRAEFGRVAAALADALAASPPDVAEIEINPLRLTADGLIALDAVIVHTGAATVHGTGAGIEHTGAGIEHTGAITAPAGAVTAPAGAVTAPAGAVTAPAGEEPGQETDKETDHAQA</sequence>
<dbReference type="InterPro" id="IPR032875">
    <property type="entry name" value="Succ_CoA_lig_flav_dom"/>
</dbReference>
<name>A0A7W0DGS5_9ACTN</name>
<evidence type="ECO:0000313" key="3">
    <source>
        <dbReference type="EMBL" id="MBA2944550.1"/>
    </source>
</evidence>
<dbReference type="Gene3D" id="3.30.470.20">
    <property type="entry name" value="ATP-grasp fold, B domain"/>
    <property type="match status" value="1"/>
</dbReference>
<proteinExistence type="predicted"/>
<evidence type="ECO:0000259" key="2">
    <source>
        <dbReference type="SMART" id="SM00881"/>
    </source>
</evidence>
<dbReference type="SUPFAM" id="SSF51735">
    <property type="entry name" value="NAD(P)-binding Rossmann-fold domains"/>
    <property type="match status" value="1"/>
</dbReference>
<reference evidence="3 4" key="1">
    <citation type="submission" date="2020-07" db="EMBL/GenBank/DDBJ databases">
        <title>Streptomyces isolated from Indian soil.</title>
        <authorList>
            <person name="Mandal S."/>
            <person name="Maiti P.K."/>
        </authorList>
    </citation>
    <scope>NUCLEOTIDE SEQUENCE [LARGE SCALE GENOMIC DNA]</scope>
    <source>
        <strain evidence="3 4">PSKA28</strain>
    </source>
</reference>
<dbReference type="Pfam" id="PF13549">
    <property type="entry name" value="ATP-grasp_5"/>
    <property type="match status" value="1"/>
</dbReference>
<dbReference type="Gene3D" id="3.40.50.261">
    <property type="entry name" value="Succinyl-CoA synthetase domains"/>
    <property type="match status" value="2"/>
</dbReference>
<dbReference type="PANTHER" id="PTHR42793:SF1">
    <property type="entry name" value="PEPTIDYL-LYSINE N-ACETYLTRANSFERASE PATZ"/>
    <property type="match status" value="1"/>
</dbReference>
<dbReference type="SUPFAM" id="SSF52210">
    <property type="entry name" value="Succinyl-CoA synthetase domains"/>
    <property type="match status" value="2"/>
</dbReference>
<dbReference type="Gene3D" id="3.30.1490.20">
    <property type="entry name" value="ATP-grasp fold, A domain"/>
    <property type="match status" value="1"/>
</dbReference>
<dbReference type="GO" id="GO:0016874">
    <property type="term" value="F:ligase activity"/>
    <property type="evidence" value="ECO:0007669"/>
    <property type="project" value="UniProtKB-KW"/>
</dbReference>
<dbReference type="PANTHER" id="PTHR42793">
    <property type="entry name" value="COA BINDING DOMAIN CONTAINING PROTEIN"/>
    <property type="match status" value="1"/>
</dbReference>